<dbReference type="SUPFAM" id="SSF53098">
    <property type="entry name" value="Ribonuclease H-like"/>
    <property type="match status" value="1"/>
</dbReference>
<name>A0A081Q7L1_STRMT</name>
<dbReference type="AlphaFoldDB" id="A0A081Q7L1"/>
<accession>A0A081Q7L1</accession>
<feature type="domain" description="Transposase IS4-like" evidence="1">
    <location>
        <begin position="1"/>
        <end position="49"/>
    </location>
</feature>
<dbReference type="Proteomes" id="UP000028090">
    <property type="component" value="Unassembled WGS sequence"/>
</dbReference>
<organism evidence="2 3">
    <name type="scientific">Streptococcus mitis</name>
    <dbReference type="NCBI Taxonomy" id="28037"/>
    <lineage>
        <taxon>Bacteria</taxon>
        <taxon>Bacillati</taxon>
        <taxon>Bacillota</taxon>
        <taxon>Bacilli</taxon>
        <taxon>Lactobacillales</taxon>
        <taxon>Streptococcaceae</taxon>
        <taxon>Streptococcus</taxon>
        <taxon>Streptococcus mitis group</taxon>
    </lineage>
</organism>
<evidence type="ECO:0000259" key="1">
    <source>
        <dbReference type="Pfam" id="PF01609"/>
    </source>
</evidence>
<dbReference type="EMBL" id="JPFU01000001">
    <property type="protein sequence ID" value="KEQ38934.1"/>
    <property type="molecule type" value="Genomic_DNA"/>
</dbReference>
<evidence type="ECO:0000313" key="3">
    <source>
        <dbReference type="Proteomes" id="UP000028090"/>
    </source>
</evidence>
<protein>
    <submittedName>
        <fullName evidence="2">Transposase DDE domain protein</fullName>
    </submittedName>
</protein>
<dbReference type="InterPro" id="IPR012337">
    <property type="entry name" value="RNaseH-like_sf"/>
</dbReference>
<dbReference type="GO" id="GO:0006313">
    <property type="term" value="P:DNA transposition"/>
    <property type="evidence" value="ECO:0007669"/>
    <property type="project" value="InterPro"/>
</dbReference>
<dbReference type="PATRIC" id="fig|28037.95.peg.1"/>
<feature type="non-terminal residue" evidence="2">
    <location>
        <position position="1"/>
    </location>
</feature>
<sequence length="168" mass="20170">TIVAINQRRWEIEESFRIMKQELRARPVYLSRSDRIQAHFTICFLALMIYRLLEKQIGETVTCSELIQTLRNYKFKHLYGVGYLPTYTRTTITDQLHQAFGFQTDFEIISEKNMKKFLKNQISIKSTHFFKREKELRKAVIAAFRGSLFSKNCQRWDYINFLLIVNHF</sequence>
<gene>
    <name evidence="2" type="ORF">SK629_0001</name>
</gene>
<evidence type="ECO:0000313" key="2">
    <source>
        <dbReference type="EMBL" id="KEQ38934.1"/>
    </source>
</evidence>
<dbReference type="InterPro" id="IPR002559">
    <property type="entry name" value="Transposase_11"/>
</dbReference>
<dbReference type="GO" id="GO:0003677">
    <property type="term" value="F:DNA binding"/>
    <property type="evidence" value="ECO:0007669"/>
    <property type="project" value="InterPro"/>
</dbReference>
<reference evidence="2 3" key="1">
    <citation type="submission" date="2014-05" db="EMBL/GenBank/DDBJ databases">
        <authorList>
            <person name="Daugherty S.C."/>
            <person name="Tallon L.J."/>
            <person name="Sadzewicz L."/>
            <person name="Kilian M."/>
            <person name="Tettelin H."/>
        </authorList>
    </citation>
    <scope>NUCLEOTIDE SEQUENCE [LARGE SCALE GENOMIC DNA]</scope>
    <source>
        <strain evidence="2 3">SK629</strain>
    </source>
</reference>
<dbReference type="GO" id="GO:0004803">
    <property type="term" value="F:transposase activity"/>
    <property type="evidence" value="ECO:0007669"/>
    <property type="project" value="InterPro"/>
</dbReference>
<proteinExistence type="predicted"/>
<dbReference type="Pfam" id="PF01609">
    <property type="entry name" value="DDE_Tnp_1"/>
    <property type="match status" value="1"/>
</dbReference>
<comment type="caution">
    <text evidence="2">The sequence shown here is derived from an EMBL/GenBank/DDBJ whole genome shotgun (WGS) entry which is preliminary data.</text>
</comment>